<evidence type="ECO:0000259" key="1">
    <source>
        <dbReference type="Pfam" id="PF16778"/>
    </source>
</evidence>
<dbReference type="OrthoDB" id="1685143at2"/>
<name>A0A511QL26_9VIBR</name>
<dbReference type="Pfam" id="PF16778">
    <property type="entry name" value="Phage_tail_APC"/>
    <property type="match status" value="1"/>
</dbReference>
<dbReference type="InterPro" id="IPR031893">
    <property type="entry name" value="Phage_tail_APC"/>
</dbReference>
<organism evidence="2 3">
    <name type="scientific">Vibrio sagamiensis NBRC 104589</name>
    <dbReference type="NCBI Taxonomy" id="1219064"/>
    <lineage>
        <taxon>Bacteria</taxon>
        <taxon>Pseudomonadati</taxon>
        <taxon>Pseudomonadota</taxon>
        <taxon>Gammaproteobacteria</taxon>
        <taxon>Vibrionales</taxon>
        <taxon>Vibrionaceae</taxon>
        <taxon>Vibrio</taxon>
    </lineage>
</organism>
<accession>A0A511QL26</accession>
<gene>
    <name evidence="2" type="ORF">VSA01S_33040</name>
</gene>
<dbReference type="AlphaFoldDB" id="A0A511QL26"/>
<sequence length="86" mass="10193">MKKVIQSFYYDAVPAQDRDELINEAWLHIRNVRDHLIQMTDFTQMNDAPITREKKLAFASYRQALRDLPQNFTNPNDVVWPEKPTS</sequence>
<feature type="domain" description="Phage tail assembly chaperone-like" evidence="1">
    <location>
        <begin position="28"/>
        <end position="84"/>
    </location>
</feature>
<comment type="caution">
    <text evidence="2">The sequence shown here is derived from an EMBL/GenBank/DDBJ whole genome shotgun (WGS) entry which is preliminary data.</text>
</comment>
<reference evidence="2 3" key="1">
    <citation type="submission" date="2019-07" db="EMBL/GenBank/DDBJ databases">
        <title>Whole genome shotgun sequence of Vibrio sagamiensis NBRC 104589.</title>
        <authorList>
            <person name="Hosoyama A."/>
            <person name="Uohara A."/>
            <person name="Ohji S."/>
            <person name="Ichikawa N."/>
        </authorList>
    </citation>
    <scope>NUCLEOTIDE SEQUENCE [LARGE SCALE GENOMIC DNA]</scope>
    <source>
        <strain evidence="2 3">NBRC 104589</strain>
    </source>
</reference>
<dbReference type="RefSeq" id="WP_083932212.1">
    <property type="nucleotide sequence ID" value="NZ_BAOJ01000022.1"/>
</dbReference>
<proteinExistence type="predicted"/>
<keyword evidence="3" id="KW-1185">Reference proteome</keyword>
<protein>
    <recommendedName>
        <fullName evidence="1">Phage tail assembly chaperone-like domain-containing protein</fullName>
    </recommendedName>
</protein>
<evidence type="ECO:0000313" key="3">
    <source>
        <dbReference type="Proteomes" id="UP000321922"/>
    </source>
</evidence>
<dbReference type="EMBL" id="BJXJ01000043">
    <property type="protein sequence ID" value="GEM77192.1"/>
    <property type="molecule type" value="Genomic_DNA"/>
</dbReference>
<evidence type="ECO:0000313" key="2">
    <source>
        <dbReference type="EMBL" id="GEM77192.1"/>
    </source>
</evidence>
<dbReference type="Proteomes" id="UP000321922">
    <property type="component" value="Unassembled WGS sequence"/>
</dbReference>
<dbReference type="Gene3D" id="6.10.140.1310">
    <property type="match status" value="1"/>
</dbReference>